<evidence type="ECO:0000313" key="2">
    <source>
        <dbReference type="Proteomes" id="UP000076761"/>
    </source>
</evidence>
<reference evidence="1 2" key="1">
    <citation type="journal article" date="2016" name="Mol. Biol. Evol.">
        <title>Comparative Genomics of Early-Diverging Mushroom-Forming Fungi Provides Insights into the Origins of Lignocellulose Decay Capabilities.</title>
        <authorList>
            <person name="Nagy L.G."/>
            <person name="Riley R."/>
            <person name="Tritt A."/>
            <person name="Adam C."/>
            <person name="Daum C."/>
            <person name="Floudas D."/>
            <person name="Sun H."/>
            <person name="Yadav J.S."/>
            <person name="Pangilinan J."/>
            <person name="Larsson K.H."/>
            <person name="Matsuura K."/>
            <person name="Barry K."/>
            <person name="Labutti K."/>
            <person name="Kuo R."/>
            <person name="Ohm R.A."/>
            <person name="Bhattacharya S.S."/>
            <person name="Shirouzu T."/>
            <person name="Yoshinaga Y."/>
            <person name="Martin F.M."/>
            <person name="Grigoriev I.V."/>
            <person name="Hibbett D.S."/>
        </authorList>
    </citation>
    <scope>NUCLEOTIDE SEQUENCE [LARGE SCALE GENOMIC DNA]</scope>
    <source>
        <strain evidence="1 2">HHB14362 ss-1</strain>
    </source>
</reference>
<gene>
    <name evidence="1" type="ORF">NEOLEDRAFT_713659</name>
</gene>
<accession>A0A165Q4G9</accession>
<dbReference type="CDD" id="cd09917">
    <property type="entry name" value="F-box_SF"/>
    <property type="match status" value="1"/>
</dbReference>
<evidence type="ECO:0008006" key="3">
    <source>
        <dbReference type="Google" id="ProtNLM"/>
    </source>
</evidence>
<dbReference type="OrthoDB" id="3227754at2759"/>
<dbReference type="STRING" id="1314782.A0A165Q4G9"/>
<organism evidence="1 2">
    <name type="scientific">Neolentinus lepideus HHB14362 ss-1</name>
    <dbReference type="NCBI Taxonomy" id="1314782"/>
    <lineage>
        <taxon>Eukaryota</taxon>
        <taxon>Fungi</taxon>
        <taxon>Dikarya</taxon>
        <taxon>Basidiomycota</taxon>
        <taxon>Agaricomycotina</taxon>
        <taxon>Agaricomycetes</taxon>
        <taxon>Gloeophyllales</taxon>
        <taxon>Gloeophyllaceae</taxon>
        <taxon>Neolentinus</taxon>
    </lineage>
</organism>
<sequence length="383" mass="43595">MMYTPEMNYDVLTIIMTFLSPHDLRQAAASSRSFYDAATFRLVEHVRLYRPDQVHSFHAFVMKNPIPLSVMRSLKFSPNEKSILDDEASNWSIGTDTIKGVGPMLADILDGASRLTSLELWYTDLLFCISRLRQSLKVSCRQLSTLRLYQFNSWKMTPEDVQDLGPMFAALKDRVTHLEVKSIFERPIQDVMGSLDPRVETLSVALVSGSPSLVTNGTRLPYVKNLHISGYRLVREDISRTFPNVRQLDICEDFLASGLLHVDPQKSDEWRDLETLSGDLRDIVRLGLTRPIQHLNLDTYAYQGSPDVNFFRIARPKSLSISIHSDKPKIMSLLKRPDFWSSVPELSYMGLVIKDLTQWCGAVHNCWVGTTRERPGRSQLGAN</sequence>
<dbReference type="EMBL" id="KV425601">
    <property type="protein sequence ID" value="KZT21905.1"/>
    <property type="molecule type" value="Genomic_DNA"/>
</dbReference>
<evidence type="ECO:0000313" key="1">
    <source>
        <dbReference type="EMBL" id="KZT21905.1"/>
    </source>
</evidence>
<protein>
    <recommendedName>
        <fullName evidence="3">F-box domain-containing protein</fullName>
    </recommendedName>
</protein>
<dbReference type="Proteomes" id="UP000076761">
    <property type="component" value="Unassembled WGS sequence"/>
</dbReference>
<proteinExistence type="predicted"/>
<dbReference type="AlphaFoldDB" id="A0A165Q4G9"/>
<dbReference type="InterPro" id="IPR032675">
    <property type="entry name" value="LRR_dom_sf"/>
</dbReference>
<dbReference type="Gene3D" id="3.80.10.10">
    <property type="entry name" value="Ribonuclease Inhibitor"/>
    <property type="match status" value="1"/>
</dbReference>
<name>A0A165Q4G9_9AGAM</name>
<keyword evidence="2" id="KW-1185">Reference proteome</keyword>
<dbReference type="InParanoid" id="A0A165Q4G9"/>